<sequence length="248" mass="27538">MSKGMMFREAQSIGFDGQSSDEDGDVLGTGWLVDNWTIATAGHCVDDKTTKHSGTQPTAHWCCYTSVAAKSDLWLIRLNFIIHAKLSNLQTPVNSPPGGRLIARRYPNNPQRPNQMQESQYEANYDLHETDWSLEYELNNDGGSSGCPIFDQCSKVVRIHIGTEIAKGDYHEGEAIKRGVIIDNQNTDPAAFCAVLGHIDPMKMFPLRGLSRGMSFGTMRYTIEAYHLRILSVVSSGSKPPVMIDRQS</sequence>
<protein>
    <submittedName>
        <fullName evidence="1">Uncharacterized protein</fullName>
    </submittedName>
</protein>
<dbReference type="Proteomes" id="UP001148629">
    <property type="component" value="Unassembled WGS sequence"/>
</dbReference>
<keyword evidence="2" id="KW-1185">Reference proteome</keyword>
<name>A0ACC1SHL5_9HYPO</name>
<organism evidence="1 2">
    <name type="scientific">Fusarium decemcellulare</name>
    <dbReference type="NCBI Taxonomy" id="57161"/>
    <lineage>
        <taxon>Eukaryota</taxon>
        <taxon>Fungi</taxon>
        <taxon>Dikarya</taxon>
        <taxon>Ascomycota</taxon>
        <taxon>Pezizomycotina</taxon>
        <taxon>Sordariomycetes</taxon>
        <taxon>Hypocreomycetidae</taxon>
        <taxon>Hypocreales</taxon>
        <taxon>Nectriaceae</taxon>
        <taxon>Fusarium</taxon>
        <taxon>Fusarium decemcellulare species complex</taxon>
    </lineage>
</organism>
<dbReference type="EMBL" id="JANRMS010000432">
    <property type="protein sequence ID" value="KAJ3539958.1"/>
    <property type="molecule type" value="Genomic_DNA"/>
</dbReference>
<gene>
    <name evidence="1" type="ORF">NM208_g5274</name>
</gene>
<reference evidence="1" key="1">
    <citation type="submission" date="2022-08" db="EMBL/GenBank/DDBJ databases">
        <title>Genome Sequence of Fusarium decemcellulare.</title>
        <authorList>
            <person name="Buettner E."/>
        </authorList>
    </citation>
    <scope>NUCLEOTIDE SEQUENCE</scope>
    <source>
        <strain evidence="1">Babe19</strain>
    </source>
</reference>
<evidence type="ECO:0000313" key="1">
    <source>
        <dbReference type="EMBL" id="KAJ3539958.1"/>
    </source>
</evidence>
<comment type="caution">
    <text evidence="1">The sequence shown here is derived from an EMBL/GenBank/DDBJ whole genome shotgun (WGS) entry which is preliminary data.</text>
</comment>
<accession>A0ACC1SHL5</accession>
<proteinExistence type="predicted"/>
<evidence type="ECO:0000313" key="2">
    <source>
        <dbReference type="Proteomes" id="UP001148629"/>
    </source>
</evidence>